<dbReference type="PANTHER" id="PTHR10366">
    <property type="entry name" value="NAD DEPENDENT EPIMERASE/DEHYDRATASE"/>
    <property type="match status" value="1"/>
</dbReference>
<reference evidence="3 4" key="1">
    <citation type="submission" date="2020-08" db="EMBL/GenBank/DDBJ databases">
        <title>Plant Genome Project.</title>
        <authorList>
            <person name="Zhang R.-G."/>
        </authorList>
    </citation>
    <scope>NUCLEOTIDE SEQUENCE [LARGE SCALE GENOMIC DNA]</scope>
    <source>
        <tissue evidence="3">Rhizome</tissue>
    </source>
</reference>
<sequence>MDWYYFSKILAEYEALDYAEKHEDVVTVGASLVVGPLLQSTMNSSSLYLINLIKGVRRIAENRDIYLVDVRDVVDALLLVYKDPKATGRHICASHSLKLRNLVTLSRDYIPTTTILKSNATKTIFFHFTQFMLLEDFCDTRVMDSNMLNDSSTEVEESSVVRSEKLKNLGWNHRTLEETLVDNIKSIPGQASRLLLGQASRPIPSQVSRSSPGKISRSILGQASRLFLGQAFRLLLGQAFRLLLGQVSRSIKRKLSTNNSSQRPPFKKMAVDGPAGTIQAIATTTANLQGAEDGFAPQSSGAGTGQSSAPGQVSIVSIGSRRAKGGSGAPKGSAVLAQAWKEDLDAGNLLSSLFQ</sequence>
<gene>
    <name evidence="3" type="ORF">ZIOFF_019348</name>
</gene>
<proteinExistence type="predicted"/>
<accession>A0A8J5LST8</accession>
<name>A0A8J5LST8_ZINOF</name>
<dbReference type="Proteomes" id="UP000734854">
    <property type="component" value="Unassembled WGS sequence"/>
</dbReference>
<dbReference type="EMBL" id="JACMSC010000005">
    <property type="protein sequence ID" value="KAG6522210.1"/>
    <property type="molecule type" value="Genomic_DNA"/>
</dbReference>
<dbReference type="Gene3D" id="3.40.50.720">
    <property type="entry name" value="NAD(P)-binding Rossmann-like Domain"/>
    <property type="match status" value="1"/>
</dbReference>
<evidence type="ECO:0000313" key="4">
    <source>
        <dbReference type="Proteomes" id="UP000734854"/>
    </source>
</evidence>
<dbReference type="GO" id="GO:0016616">
    <property type="term" value="F:oxidoreductase activity, acting on the CH-OH group of donors, NAD or NADP as acceptor"/>
    <property type="evidence" value="ECO:0007669"/>
    <property type="project" value="TreeGrafter"/>
</dbReference>
<organism evidence="3 4">
    <name type="scientific">Zingiber officinale</name>
    <name type="common">Ginger</name>
    <name type="synonym">Amomum zingiber</name>
    <dbReference type="NCBI Taxonomy" id="94328"/>
    <lineage>
        <taxon>Eukaryota</taxon>
        <taxon>Viridiplantae</taxon>
        <taxon>Streptophyta</taxon>
        <taxon>Embryophyta</taxon>
        <taxon>Tracheophyta</taxon>
        <taxon>Spermatophyta</taxon>
        <taxon>Magnoliopsida</taxon>
        <taxon>Liliopsida</taxon>
        <taxon>Zingiberales</taxon>
        <taxon>Zingiberaceae</taxon>
        <taxon>Zingiber</taxon>
    </lineage>
</organism>
<dbReference type="SUPFAM" id="SSF51735">
    <property type="entry name" value="NAD(P)-binding Rossmann-fold domains"/>
    <property type="match status" value="1"/>
</dbReference>
<dbReference type="InterPro" id="IPR036291">
    <property type="entry name" value="NAD(P)-bd_dom_sf"/>
</dbReference>
<dbReference type="AlphaFoldDB" id="A0A8J5LST8"/>
<evidence type="ECO:0000256" key="1">
    <source>
        <dbReference type="ARBA" id="ARBA00023002"/>
    </source>
</evidence>
<feature type="region of interest" description="Disordered" evidence="2">
    <location>
        <begin position="291"/>
        <end position="311"/>
    </location>
</feature>
<feature type="compositionally biased region" description="Low complexity" evidence="2">
    <location>
        <begin position="296"/>
        <end position="311"/>
    </location>
</feature>
<evidence type="ECO:0000256" key="2">
    <source>
        <dbReference type="SAM" id="MobiDB-lite"/>
    </source>
</evidence>
<evidence type="ECO:0000313" key="3">
    <source>
        <dbReference type="EMBL" id="KAG6522210.1"/>
    </source>
</evidence>
<protein>
    <submittedName>
        <fullName evidence="3">Uncharacterized protein</fullName>
    </submittedName>
</protein>
<dbReference type="InterPro" id="IPR050425">
    <property type="entry name" value="NAD(P)_dehydrat-like"/>
</dbReference>
<keyword evidence="1" id="KW-0560">Oxidoreductase</keyword>
<dbReference type="PANTHER" id="PTHR10366:SF831">
    <property type="entry name" value="NAD-DEPENDENT EPIMERASE_DEHYDRATASE DOMAIN-CONTAINING PROTEIN"/>
    <property type="match status" value="1"/>
</dbReference>
<comment type="caution">
    <text evidence="3">The sequence shown here is derived from an EMBL/GenBank/DDBJ whole genome shotgun (WGS) entry which is preliminary data.</text>
</comment>
<keyword evidence="4" id="KW-1185">Reference proteome</keyword>